<keyword evidence="2" id="KW-0547">Nucleotide-binding</keyword>
<evidence type="ECO:0000256" key="3">
    <source>
        <dbReference type="ARBA" id="ARBA00022840"/>
    </source>
</evidence>
<name>A0A382YIB0_9ZZZZ</name>
<dbReference type="InterPro" id="IPR047641">
    <property type="entry name" value="ABC_transpr_MalK/UgpC-like"/>
</dbReference>
<protein>
    <recommendedName>
        <fullName evidence="4">ABC transporter domain-containing protein</fullName>
    </recommendedName>
</protein>
<dbReference type="GO" id="GO:0055052">
    <property type="term" value="C:ATP-binding cassette (ABC) transporter complex, substrate-binding subunit-containing"/>
    <property type="evidence" value="ECO:0007669"/>
    <property type="project" value="TreeGrafter"/>
</dbReference>
<dbReference type="GO" id="GO:0016887">
    <property type="term" value="F:ATP hydrolysis activity"/>
    <property type="evidence" value="ECO:0007669"/>
    <property type="project" value="InterPro"/>
</dbReference>
<dbReference type="SUPFAM" id="SSF52540">
    <property type="entry name" value="P-loop containing nucleoside triphosphate hydrolases"/>
    <property type="match status" value="1"/>
</dbReference>
<dbReference type="PROSITE" id="PS50893">
    <property type="entry name" value="ABC_TRANSPORTER_2"/>
    <property type="match status" value="1"/>
</dbReference>
<sequence length="261" mass="28668">MSLVIHDLHKSFGQTSVLNGIEVNAKQGEFFALLGASGCGKSTLLHCIAGLDPIDKGEIFIKERPVQNLPPAERNVAMVFQNYALYPTMTVARNITFGLECSGASKSVQAEALARVSDLLKIQDLLDRKPRQLSGGQKQRIAIGRSLVRNPDLFLMDEPMSNLDTQLRLEMRGELRSLHEKLGTTMVFVTHDQTEAMSLASQIAVMEQGRILQVGTPYDLYHTPNSLFVAKFIGTPGINVLPGSLRQTDHTFVFEGCGLTV</sequence>
<dbReference type="InterPro" id="IPR003439">
    <property type="entry name" value="ABC_transporter-like_ATP-bd"/>
</dbReference>
<evidence type="ECO:0000259" key="4">
    <source>
        <dbReference type="PROSITE" id="PS50893"/>
    </source>
</evidence>
<dbReference type="InterPro" id="IPR003593">
    <property type="entry name" value="AAA+_ATPase"/>
</dbReference>
<keyword evidence="1" id="KW-0813">Transport</keyword>
<evidence type="ECO:0000256" key="2">
    <source>
        <dbReference type="ARBA" id="ARBA00022741"/>
    </source>
</evidence>
<feature type="non-terminal residue" evidence="5">
    <location>
        <position position="261"/>
    </location>
</feature>
<evidence type="ECO:0000256" key="1">
    <source>
        <dbReference type="ARBA" id="ARBA00022448"/>
    </source>
</evidence>
<keyword evidence="3" id="KW-0067">ATP-binding</keyword>
<dbReference type="PROSITE" id="PS00211">
    <property type="entry name" value="ABC_TRANSPORTER_1"/>
    <property type="match status" value="1"/>
</dbReference>
<dbReference type="Pfam" id="PF00005">
    <property type="entry name" value="ABC_tran"/>
    <property type="match status" value="1"/>
</dbReference>
<dbReference type="PANTHER" id="PTHR43875:SF14">
    <property type="entry name" value="ABC TRANSPORTER ATP-BINDING PROTEIN"/>
    <property type="match status" value="1"/>
</dbReference>
<proteinExistence type="predicted"/>
<dbReference type="GO" id="GO:0005524">
    <property type="term" value="F:ATP binding"/>
    <property type="evidence" value="ECO:0007669"/>
    <property type="project" value="UniProtKB-KW"/>
</dbReference>
<evidence type="ECO:0000313" key="5">
    <source>
        <dbReference type="EMBL" id="SVD83022.1"/>
    </source>
</evidence>
<dbReference type="InterPro" id="IPR027417">
    <property type="entry name" value="P-loop_NTPase"/>
</dbReference>
<dbReference type="AlphaFoldDB" id="A0A382YIB0"/>
<dbReference type="FunFam" id="3.40.50.300:FF:000042">
    <property type="entry name" value="Maltose/maltodextrin ABC transporter, ATP-binding protein"/>
    <property type="match status" value="1"/>
</dbReference>
<dbReference type="Gene3D" id="2.40.50.100">
    <property type="match status" value="1"/>
</dbReference>
<dbReference type="PANTHER" id="PTHR43875">
    <property type="entry name" value="MALTODEXTRIN IMPORT ATP-BINDING PROTEIN MSMX"/>
    <property type="match status" value="1"/>
</dbReference>
<dbReference type="SMART" id="SM00382">
    <property type="entry name" value="AAA"/>
    <property type="match status" value="1"/>
</dbReference>
<dbReference type="EMBL" id="UINC01176066">
    <property type="protein sequence ID" value="SVD83022.1"/>
    <property type="molecule type" value="Genomic_DNA"/>
</dbReference>
<accession>A0A382YIB0</accession>
<dbReference type="Gene3D" id="3.40.50.300">
    <property type="entry name" value="P-loop containing nucleotide triphosphate hydrolases"/>
    <property type="match status" value="1"/>
</dbReference>
<reference evidence="5" key="1">
    <citation type="submission" date="2018-05" db="EMBL/GenBank/DDBJ databases">
        <authorList>
            <person name="Lanie J.A."/>
            <person name="Ng W.-L."/>
            <person name="Kazmierczak K.M."/>
            <person name="Andrzejewski T.M."/>
            <person name="Davidsen T.M."/>
            <person name="Wayne K.J."/>
            <person name="Tettelin H."/>
            <person name="Glass J.I."/>
            <person name="Rusch D."/>
            <person name="Podicherti R."/>
            <person name="Tsui H.-C.T."/>
            <person name="Winkler M.E."/>
        </authorList>
    </citation>
    <scope>NUCLEOTIDE SEQUENCE</scope>
</reference>
<dbReference type="GO" id="GO:0022857">
    <property type="term" value="F:transmembrane transporter activity"/>
    <property type="evidence" value="ECO:0007669"/>
    <property type="project" value="UniProtKB-ARBA"/>
</dbReference>
<gene>
    <name evidence="5" type="ORF">METZ01_LOCUS435876</name>
</gene>
<feature type="domain" description="ABC transporter" evidence="4">
    <location>
        <begin position="3"/>
        <end position="233"/>
    </location>
</feature>
<organism evidence="5">
    <name type="scientific">marine metagenome</name>
    <dbReference type="NCBI Taxonomy" id="408172"/>
    <lineage>
        <taxon>unclassified sequences</taxon>
        <taxon>metagenomes</taxon>
        <taxon>ecological metagenomes</taxon>
    </lineage>
</organism>
<dbReference type="InterPro" id="IPR017871">
    <property type="entry name" value="ABC_transporter-like_CS"/>
</dbReference>